<dbReference type="InterPro" id="IPR029045">
    <property type="entry name" value="ClpP/crotonase-like_dom_sf"/>
</dbReference>
<dbReference type="InterPro" id="IPR005151">
    <property type="entry name" value="Tail-specific_protease"/>
</dbReference>
<feature type="domain" description="Tail specific protease" evidence="1">
    <location>
        <begin position="282"/>
        <end position="495"/>
    </location>
</feature>
<dbReference type="EMBL" id="JAEHFY010000001">
    <property type="protein sequence ID" value="MBK0381429.1"/>
    <property type="molecule type" value="Genomic_DNA"/>
</dbReference>
<sequence>MKLKYTYLFFLIIILFSCKSQQKINKKIRAKYSPTELKQDLEIVRNSLEKNHPGVYWYISKKYLDFKFDSLKSTLKDSLIPLQFYRELAPVVASIKCGHTKLFFPGVELNKFQKDSIKKAGLKPLSQLLYFVDNNRIFIKAVNVKSLVKPIKGAEILAIDGNKASDIIKKTQSLYSSDGYNKTFYNRVLDKSFDAYYYLSYGKRDSSILTLKRADSTYTYIIKTIKPSKEEKQLLTPEEIGKKKIADKQALKLKLKNRYKGSDDFGNPLLDLKYDSVINSTAIMTVKSFSFNRSNFRKFFRESFEDLKSKNTQHLILDLRNNGGGNLLYCNRLFRYLYNQPHQYTGRAYMNHGYFKSIKYKEASSFSKIASIIFFPITAISNLILTHKDSIGIYGYIPTAHIRKPLKSVFNKDLIVITNGYSFSATSLLAANLQEVNRGTFVGEETGGGYNQCTAGSIPYVKLPHTGLKLRLPLRVIQITDKRNLYGRGVFPKYEVHVNFNDALNKRDVMMEKAKSLLIK</sequence>
<evidence type="ECO:0000313" key="3">
    <source>
        <dbReference type="Proteomes" id="UP000660024"/>
    </source>
</evidence>
<dbReference type="RefSeq" id="WP_200583818.1">
    <property type="nucleotide sequence ID" value="NZ_JAEHFY010000001.1"/>
</dbReference>
<reference evidence="2 3" key="1">
    <citation type="submission" date="2020-12" db="EMBL/GenBank/DDBJ databases">
        <title>Bacterial novel species Pedobacter sp. SD-b isolated from soil.</title>
        <authorList>
            <person name="Jung H.-Y."/>
        </authorList>
    </citation>
    <scope>NUCLEOTIDE SEQUENCE [LARGE SCALE GENOMIC DNA]</scope>
    <source>
        <strain evidence="2 3">SD-b</strain>
    </source>
</reference>
<gene>
    <name evidence="2" type="ORF">I5M32_00530</name>
</gene>
<dbReference type="PANTHER" id="PTHR32060:SF22">
    <property type="entry name" value="CARBOXYL-TERMINAL-PROCESSING PEPTIDASE 3, CHLOROPLASTIC"/>
    <property type="match status" value="1"/>
</dbReference>
<keyword evidence="3" id="KW-1185">Reference proteome</keyword>
<proteinExistence type="predicted"/>
<dbReference type="PROSITE" id="PS51257">
    <property type="entry name" value="PROKAR_LIPOPROTEIN"/>
    <property type="match status" value="1"/>
</dbReference>
<dbReference type="PANTHER" id="PTHR32060">
    <property type="entry name" value="TAIL-SPECIFIC PROTEASE"/>
    <property type="match status" value="1"/>
</dbReference>
<name>A0ABS1BGR8_9SPHI</name>
<accession>A0ABS1BGR8</accession>
<organism evidence="2 3">
    <name type="scientific">Pedobacter segetis</name>
    <dbReference type="NCBI Taxonomy" id="2793069"/>
    <lineage>
        <taxon>Bacteria</taxon>
        <taxon>Pseudomonadati</taxon>
        <taxon>Bacteroidota</taxon>
        <taxon>Sphingobacteriia</taxon>
        <taxon>Sphingobacteriales</taxon>
        <taxon>Sphingobacteriaceae</taxon>
        <taxon>Pedobacter</taxon>
    </lineage>
</organism>
<comment type="caution">
    <text evidence="2">The sequence shown here is derived from an EMBL/GenBank/DDBJ whole genome shotgun (WGS) entry which is preliminary data.</text>
</comment>
<dbReference type="Proteomes" id="UP000660024">
    <property type="component" value="Unassembled WGS sequence"/>
</dbReference>
<protein>
    <submittedName>
        <fullName evidence="2">S41 family peptidase</fullName>
    </submittedName>
</protein>
<evidence type="ECO:0000259" key="1">
    <source>
        <dbReference type="Pfam" id="PF03572"/>
    </source>
</evidence>
<dbReference type="Pfam" id="PF03572">
    <property type="entry name" value="Peptidase_S41"/>
    <property type="match status" value="1"/>
</dbReference>
<dbReference type="Gene3D" id="3.90.226.10">
    <property type="entry name" value="2-enoyl-CoA Hydratase, Chain A, domain 1"/>
    <property type="match status" value="1"/>
</dbReference>
<dbReference type="SUPFAM" id="SSF52096">
    <property type="entry name" value="ClpP/crotonase"/>
    <property type="match status" value="1"/>
</dbReference>
<evidence type="ECO:0000313" key="2">
    <source>
        <dbReference type="EMBL" id="MBK0381429.1"/>
    </source>
</evidence>